<evidence type="ECO:0000259" key="5">
    <source>
        <dbReference type="PROSITE" id="PS50111"/>
    </source>
</evidence>
<feature type="domain" description="Methyl-accepting transducer" evidence="5">
    <location>
        <begin position="156"/>
        <end position="296"/>
    </location>
</feature>
<evidence type="ECO:0000256" key="3">
    <source>
        <dbReference type="PROSITE-ProRule" id="PRU00284"/>
    </source>
</evidence>
<evidence type="ECO:0000313" key="7">
    <source>
        <dbReference type="Proteomes" id="UP000192505"/>
    </source>
</evidence>
<dbReference type="PROSITE" id="PS50111">
    <property type="entry name" value="CHEMOTAXIS_TRANSDUC_2"/>
    <property type="match status" value="1"/>
</dbReference>
<gene>
    <name evidence="6" type="ORF">BWK72_03140</name>
</gene>
<keyword evidence="4" id="KW-0812">Transmembrane</keyword>
<dbReference type="Gene3D" id="1.10.287.950">
    <property type="entry name" value="Methyl-accepting chemotaxis protein"/>
    <property type="match status" value="1"/>
</dbReference>
<dbReference type="PRINTS" id="PR00260">
    <property type="entry name" value="CHEMTRNSDUCR"/>
</dbReference>
<accession>A0A1W9KZX9</accession>
<name>A0A1W9KZX9_9BURK</name>
<keyword evidence="4" id="KW-1133">Transmembrane helix</keyword>
<dbReference type="Pfam" id="PF00015">
    <property type="entry name" value="MCPsignal"/>
    <property type="match status" value="1"/>
</dbReference>
<proteinExistence type="inferred from homology"/>
<dbReference type="PANTHER" id="PTHR32089">
    <property type="entry name" value="METHYL-ACCEPTING CHEMOTAXIS PROTEIN MCPB"/>
    <property type="match status" value="1"/>
</dbReference>
<dbReference type="AlphaFoldDB" id="A0A1W9KZX9"/>
<protein>
    <submittedName>
        <fullName evidence="6">Chemotaxis protein</fullName>
    </submittedName>
</protein>
<reference evidence="6 7" key="1">
    <citation type="submission" date="2017-01" db="EMBL/GenBank/DDBJ databases">
        <title>Novel large sulfur bacteria in the metagenomes of groundwater-fed chemosynthetic microbial mats in the Lake Huron basin.</title>
        <authorList>
            <person name="Sharrar A.M."/>
            <person name="Flood B.E."/>
            <person name="Bailey J.V."/>
            <person name="Jones D.S."/>
            <person name="Biddanda B."/>
            <person name="Ruberg S.A."/>
            <person name="Marcus D.N."/>
            <person name="Dick G.J."/>
        </authorList>
    </citation>
    <scope>NUCLEOTIDE SEQUENCE [LARGE SCALE GENOMIC DNA]</scope>
    <source>
        <strain evidence="6">A7</strain>
    </source>
</reference>
<comment type="caution">
    <text evidence="6">The sequence shown here is derived from an EMBL/GenBank/DDBJ whole genome shotgun (WGS) entry which is preliminary data.</text>
</comment>
<keyword evidence="4" id="KW-0472">Membrane</keyword>
<feature type="transmembrane region" description="Helical" evidence="4">
    <location>
        <begin position="30"/>
        <end position="46"/>
    </location>
</feature>
<dbReference type="PANTHER" id="PTHR32089:SF114">
    <property type="entry name" value="METHYL-ACCEPTING CHEMOTAXIS PROTEIN MCPB"/>
    <property type="match status" value="1"/>
</dbReference>
<evidence type="ECO:0000313" key="6">
    <source>
        <dbReference type="EMBL" id="OQW90316.1"/>
    </source>
</evidence>
<dbReference type="SUPFAM" id="SSF58104">
    <property type="entry name" value="Methyl-accepting chemotaxis protein (MCP) signaling domain"/>
    <property type="match status" value="1"/>
</dbReference>
<sequence length="375" mass="40780">MHRFYPAALGLAAALSLLWAGQASLLAFGLALPLLAGGLFITWLLARKDAALQQAVADYLEGQLAYSTEVVPVWNGHIESSREQMEVAVNALTERFGGIVDKLDVALRLATQETDGMDSSSSGLMAVFAKSEQDLGELLSVQKASMSNMEKMLVQVQGLDRFVVELQDMASDVARIAQQTNLLALNAAIEAARAGELGRGFAVVAKEFRMLSNQSGDTGRKIAEKVKVISAAIVATCTVVRESVVAEDSSLESAHATINRVVADFRGITEAFQRSRDVLHGESLSIQSEVNQALVQMQFQDRVSQIMTQVIKNIERLPAILQETQHVYADTGVLQAHDPQEMLTEMKKTYVMADQHVIHEGGKVTQSNSTDISFF</sequence>
<dbReference type="GO" id="GO:0007165">
    <property type="term" value="P:signal transduction"/>
    <property type="evidence" value="ECO:0007669"/>
    <property type="project" value="UniProtKB-KW"/>
</dbReference>
<dbReference type="Proteomes" id="UP000192505">
    <property type="component" value="Unassembled WGS sequence"/>
</dbReference>
<organism evidence="6 7">
    <name type="scientific">Rhodoferax ferrireducens</name>
    <dbReference type="NCBI Taxonomy" id="192843"/>
    <lineage>
        <taxon>Bacteria</taxon>
        <taxon>Pseudomonadati</taxon>
        <taxon>Pseudomonadota</taxon>
        <taxon>Betaproteobacteria</taxon>
        <taxon>Burkholderiales</taxon>
        <taxon>Comamonadaceae</taxon>
        <taxon>Rhodoferax</taxon>
    </lineage>
</organism>
<dbReference type="EMBL" id="MTEI01000001">
    <property type="protein sequence ID" value="OQW90316.1"/>
    <property type="molecule type" value="Genomic_DNA"/>
</dbReference>
<keyword evidence="1 3" id="KW-0807">Transducer</keyword>
<comment type="similarity">
    <text evidence="2">Belongs to the methyl-accepting chemotaxis (MCP) protein family.</text>
</comment>
<dbReference type="GO" id="GO:0004888">
    <property type="term" value="F:transmembrane signaling receptor activity"/>
    <property type="evidence" value="ECO:0007669"/>
    <property type="project" value="InterPro"/>
</dbReference>
<dbReference type="SMART" id="SM00283">
    <property type="entry name" value="MA"/>
    <property type="match status" value="1"/>
</dbReference>
<evidence type="ECO:0000256" key="2">
    <source>
        <dbReference type="ARBA" id="ARBA00029447"/>
    </source>
</evidence>
<evidence type="ECO:0000256" key="1">
    <source>
        <dbReference type="ARBA" id="ARBA00023224"/>
    </source>
</evidence>
<dbReference type="GO" id="GO:0006935">
    <property type="term" value="P:chemotaxis"/>
    <property type="evidence" value="ECO:0007669"/>
    <property type="project" value="InterPro"/>
</dbReference>
<evidence type="ECO:0000256" key="4">
    <source>
        <dbReference type="SAM" id="Phobius"/>
    </source>
</evidence>
<dbReference type="GO" id="GO:0016020">
    <property type="term" value="C:membrane"/>
    <property type="evidence" value="ECO:0007669"/>
    <property type="project" value="InterPro"/>
</dbReference>
<dbReference type="InterPro" id="IPR004089">
    <property type="entry name" value="MCPsignal_dom"/>
</dbReference>
<dbReference type="InterPro" id="IPR004090">
    <property type="entry name" value="Chemotax_Me-accpt_rcpt"/>
</dbReference>